<comment type="catalytic activity">
    <reaction evidence="3">
        <text>Endohydrolysis of (1-&gt;4)-alpha-D-glucosidic linkages in polysaccharides containing three or more (1-&gt;4)-alpha-linked D-glucose units.</text>
        <dbReference type="EC" id="3.2.1.1"/>
    </reaction>
</comment>
<accession>Q6KHP7</accession>
<dbReference type="CAZy" id="GH13">
    <property type="family name" value="Glycoside Hydrolase Family 13"/>
</dbReference>
<keyword evidence="3 5" id="KW-0326">Glycosidase</keyword>
<dbReference type="GO" id="GO:0043169">
    <property type="term" value="F:cation binding"/>
    <property type="evidence" value="ECO:0007669"/>
    <property type="project" value="InterPro"/>
</dbReference>
<evidence type="ECO:0000313" key="5">
    <source>
        <dbReference type="EMBL" id="AAT27883.1"/>
    </source>
</evidence>
<dbReference type="InterPro" id="IPR006047">
    <property type="entry name" value="GH13_cat_dom"/>
</dbReference>
<dbReference type="PANTHER" id="PTHR10357:SF179">
    <property type="entry name" value="NEUTRAL AND BASIC AMINO ACID TRANSPORT PROTEIN RBAT"/>
    <property type="match status" value="1"/>
</dbReference>
<dbReference type="Gene3D" id="3.20.20.80">
    <property type="entry name" value="Glycosidases"/>
    <property type="match status" value="1"/>
</dbReference>
<dbReference type="Pfam" id="PF00128">
    <property type="entry name" value="Alpha-amylase"/>
    <property type="match status" value="1"/>
</dbReference>
<dbReference type="SUPFAM" id="SSF51445">
    <property type="entry name" value="(Trans)glycosidases"/>
    <property type="match status" value="1"/>
</dbReference>
<dbReference type="GO" id="GO:0009313">
    <property type="term" value="P:oligosaccharide catabolic process"/>
    <property type="evidence" value="ECO:0007669"/>
    <property type="project" value="TreeGrafter"/>
</dbReference>
<dbReference type="GO" id="GO:0004556">
    <property type="term" value="F:alpha-amylase activity"/>
    <property type="evidence" value="ECO:0007669"/>
    <property type="project" value="UniProtKB-UniRule"/>
</dbReference>
<dbReference type="OrthoDB" id="9805159at2"/>
<dbReference type="AlphaFoldDB" id="Q6KHP7"/>
<dbReference type="SMART" id="SM00642">
    <property type="entry name" value="Aamy"/>
    <property type="match status" value="1"/>
</dbReference>
<keyword evidence="6" id="KW-1185">Reference proteome</keyword>
<dbReference type="KEGG" id="mmo:MMOB3970"/>
<evidence type="ECO:0000313" key="6">
    <source>
        <dbReference type="Proteomes" id="UP000009072"/>
    </source>
</evidence>
<dbReference type="InterPro" id="IPR017853">
    <property type="entry name" value="GH"/>
</dbReference>
<dbReference type="PRINTS" id="PR00110">
    <property type="entry name" value="ALPHAAMYLASE"/>
</dbReference>
<proteinExistence type="inferred from homology"/>
<protein>
    <recommendedName>
        <fullName evidence="3">Alpha-amylase</fullName>
        <ecNumber evidence="3">3.2.1.1</ecNumber>
    </recommendedName>
</protein>
<dbReference type="PANTHER" id="PTHR10357">
    <property type="entry name" value="ALPHA-AMYLASE FAMILY MEMBER"/>
    <property type="match status" value="1"/>
</dbReference>
<dbReference type="RefSeq" id="WP_011264917.1">
    <property type="nucleotide sequence ID" value="NC_006908.1"/>
</dbReference>
<evidence type="ECO:0000259" key="4">
    <source>
        <dbReference type="SMART" id="SM00642"/>
    </source>
</evidence>
<dbReference type="EC" id="3.2.1.1" evidence="3"/>
<keyword evidence="3" id="KW-0119">Carbohydrate metabolism</keyword>
<dbReference type="Gene3D" id="3.90.400.10">
    <property type="entry name" value="Oligo-1,6-glucosidase, Domain 2"/>
    <property type="match status" value="1"/>
</dbReference>
<name>Q6KHP7_MYCM1</name>
<feature type="domain" description="Glycosyl hydrolase family 13 catalytic" evidence="4">
    <location>
        <begin position="13"/>
        <end position="407"/>
    </location>
</feature>
<organism evidence="5 6">
    <name type="scientific">Mycoplasma mobile (strain ATCC 43663 / 163K / NCTC 11711)</name>
    <name type="common">Mesomycoplasma mobile</name>
    <dbReference type="NCBI Taxonomy" id="267748"/>
    <lineage>
        <taxon>Bacteria</taxon>
        <taxon>Bacillati</taxon>
        <taxon>Mycoplasmatota</taxon>
        <taxon>Mycoplasmoidales</taxon>
        <taxon>Metamycoplasmataceae</taxon>
        <taxon>Mesomycoplasma</taxon>
    </lineage>
</organism>
<evidence type="ECO:0000256" key="2">
    <source>
        <dbReference type="RuleBase" id="RU003615"/>
    </source>
</evidence>
<gene>
    <name evidence="5" type="primary">algA</name>
    <name evidence="5" type="ordered locus">MMOB3970</name>
</gene>
<reference evidence="5 6" key="1">
    <citation type="journal article" date="2004" name="Genome Res.">
        <title>The complete genome and proteome of Mycoplasma mobile.</title>
        <authorList>
            <person name="Jaffe J.D."/>
            <person name="Stange-Thomann N."/>
            <person name="Smith C."/>
            <person name="DeCaprio D."/>
            <person name="Fisher S."/>
            <person name="Butler J."/>
            <person name="Calvo S."/>
            <person name="Elkins T."/>
            <person name="FitzGerald M.G."/>
            <person name="Hafez N."/>
            <person name="Kodira C.D."/>
            <person name="Major J."/>
            <person name="Wang S."/>
            <person name="Wilkinson J."/>
            <person name="Nicol R."/>
            <person name="Nusbaum C."/>
            <person name="Birren B."/>
            <person name="Berg H.C."/>
            <person name="Church G.M."/>
        </authorList>
    </citation>
    <scope>NUCLEOTIDE SEQUENCE [LARGE SCALE GENOMIC DNA]</scope>
    <source>
        <strain evidence="6">ATCC 43663 / 163K / NCTC 11711</strain>
    </source>
</reference>
<dbReference type="EMBL" id="AE017308">
    <property type="protein sequence ID" value="AAT27883.1"/>
    <property type="molecule type" value="Genomic_DNA"/>
</dbReference>
<sequence length="549" mass="64929">MKLLKWQDKIIYQIFPRSFFDTSNDGNGDIKGIIKKLNYLSWLGVDALWLCPVYETEFADAGYDVLDYYKVWEKFGTLKDFKTLIKKAKELNIEIIMDIVLNHTSTSHEWFKKAIEDPTSKEFNYYIWQDKATDEKSIFGSSAWEYVPSIKKYYFHLFSISQADLNWENPATIDAMADVINYWYTLGVKGFRLDAIQHIHKDFSEKDTSFFSFGKKMTSLLQDLKSKIDKEDIFLIGESSGIQPELIPNWTEGKNKIVDNFFNFSWWWIGWNQISGRNGYNPDWSFKDFYSKQFIEYQESNKILDNAFTVFWSNHDTSRALSRWGNENIFWEESAKTLALFQFTLKGLMCIYYGEEIGMLNTFFDSKEELRDVDAINSFSFWVDEKKYYTENEMLRAHNINSRDNTRTPMLWDEKQVNFGFSKAKNTWIKLNQNSKNTSVEKQIKNPNSILNFYRKLIQLRKDSKFKNILLFGTSKVQTFNNFEVSSITREFNGEKIISYINLSSHSHSIVFPKNAEIILSSYSEQPFKIDYLRAYESIMFYTNEKKND</sequence>
<keyword evidence="3 5" id="KW-0378">Hydrolase</keyword>
<dbReference type="InterPro" id="IPR045857">
    <property type="entry name" value="O16G_dom_2"/>
</dbReference>
<evidence type="ECO:0000256" key="3">
    <source>
        <dbReference type="RuleBase" id="RU361134"/>
    </source>
</evidence>
<dbReference type="InterPro" id="IPR006046">
    <property type="entry name" value="Alpha_amylase"/>
</dbReference>
<dbReference type="InterPro" id="IPR013780">
    <property type="entry name" value="Glyco_hydro_b"/>
</dbReference>
<comment type="similarity">
    <text evidence="1 2">Belongs to the glycosyl hydrolase 13 family.</text>
</comment>
<dbReference type="STRING" id="267748.MMOB3970"/>
<dbReference type="Gene3D" id="2.60.40.1180">
    <property type="entry name" value="Golgi alpha-mannosidase II"/>
    <property type="match status" value="1"/>
</dbReference>
<dbReference type="Proteomes" id="UP000009072">
    <property type="component" value="Chromosome"/>
</dbReference>
<evidence type="ECO:0000256" key="1">
    <source>
        <dbReference type="ARBA" id="ARBA00008061"/>
    </source>
</evidence>
<dbReference type="eggNOG" id="COG0366">
    <property type="taxonomic scope" value="Bacteria"/>
</dbReference>
<dbReference type="HOGENOM" id="CLU_006462_1_2_14"/>